<proteinExistence type="predicted"/>
<accession>A0A6J0TT70</accession>
<name>A0A6J0TT70_9SAUR</name>
<evidence type="ECO:0000313" key="2">
    <source>
        <dbReference type="Proteomes" id="UP001652642"/>
    </source>
</evidence>
<evidence type="ECO:0000313" key="3">
    <source>
        <dbReference type="RefSeq" id="XP_020651517.2"/>
    </source>
</evidence>
<gene>
    <name evidence="3" type="primary">LOC110080175</name>
</gene>
<dbReference type="Proteomes" id="UP001652642">
    <property type="component" value="Chromosome 11"/>
</dbReference>
<evidence type="ECO:0008006" key="4">
    <source>
        <dbReference type="Google" id="ProtNLM"/>
    </source>
</evidence>
<dbReference type="RefSeq" id="XP_020651517.2">
    <property type="nucleotide sequence ID" value="XM_020795858.2"/>
</dbReference>
<protein>
    <recommendedName>
        <fullName evidence="4">BTB/POZ domain-containing protein KCTD8-like</fullName>
    </recommendedName>
</protein>
<sequence>MPSSISPPPTGSSTCGQDLQDGLGHPSFPGSVWLSVAAPAQAELEQNIRKHLASSSEPILDLKTEAAAVLLVDGAPMNTTEINPLAAMECVPIAAVEEAPIITPDSVALTPQDPAQSPGAGKECPPEDDSSACLASLCDDCDTEMALPPPPEKSPPSQAGSSGSLPWPEAPEECAPPRPTTLDFSKPLKKLEEVKQAEQRRSGSGHGHIKENGLESSLEAPRPSEERRALQSELGKCIADFRKIKIPVSFPNKKRQWQNELLEKYQL</sequence>
<dbReference type="OrthoDB" id="2414723at2759"/>
<evidence type="ECO:0000256" key="1">
    <source>
        <dbReference type="SAM" id="MobiDB-lite"/>
    </source>
</evidence>
<dbReference type="AlphaFoldDB" id="A0A6J0TT70"/>
<feature type="compositionally biased region" description="Basic and acidic residues" evidence="1">
    <location>
        <begin position="189"/>
        <end position="201"/>
    </location>
</feature>
<organism evidence="2 3">
    <name type="scientific">Pogona vitticeps</name>
    <name type="common">central bearded dragon</name>
    <dbReference type="NCBI Taxonomy" id="103695"/>
    <lineage>
        <taxon>Eukaryota</taxon>
        <taxon>Metazoa</taxon>
        <taxon>Chordata</taxon>
        <taxon>Craniata</taxon>
        <taxon>Vertebrata</taxon>
        <taxon>Euteleostomi</taxon>
        <taxon>Lepidosauria</taxon>
        <taxon>Squamata</taxon>
        <taxon>Bifurcata</taxon>
        <taxon>Unidentata</taxon>
        <taxon>Episquamata</taxon>
        <taxon>Toxicofera</taxon>
        <taxon>Iguania</taxon>
        <taxon>Acrodonta</taxon>
        <taxon>Agamidae</taxon>
        <taxon>Amphibolurinae</taxon>
        <taxon>Pogona</taxon>
    </lineage>
</organism>
<dbReference type="KEGG" id="pvt:110080175"/>
<keyword evidence="2" id="KW-1185">Reference proteome</keyword>
<feature type="region of interest" description="Disordered" evidence="1">
    <location>
        <begin position="107"/>
        <end position="131"/>
    </location>
</feature>
<reference evidence="3" key="1">
    <citation type="submission" date="2025-08" db="UniProtKB">
        <authorList>
            <consortium name="RefSeq"/>
        </authorList>
    </citation>
    <scope>IDENTIFICATION</scope>
</reference>
<dbReference type="InParanoid" id="A0A6J0TT70"/>
<feature type="region of interest" description="Disordered" evidence="1">
    <location>
        <begin position="144"/>
        <end position="231"/>
    </location>
</feature>
<feature type="region of interest" description="Disordered" evidence="1">
    <location>
        <begin position="1"/>
        <end position="26"/>
    </location>
</feature>
<dbReference type="GeneID" id="110080175"/>
<feature type="compositionally biased region" description="Pro residues" evidence="1">
    <location>
        <begin position="1"/>
        <end position="10"/>
    </location>
</feature>